<feature type="domain" description="Replication origin-binding protein" evidence="1">
    <location>
        <begin position="339"/>
        <end position="508"/>
    </location>
</feature>
<protein>
    <submittedName>
        <fullName evidence="2">Plasmid replication protein, CyRepA1 family</fullName>
    </submittedName>
</protein>
<dbReference type="SUPFAM" id="SSF52540">
    <property type="entry name" value="P-loop containing nucleoside triphosphate hydrolases"/>
    <property type="match status" value="1"/>
</dbReference>
<dbReference type="RefSeq" id="WP_248936461.1">
    <property type="nucleotide sequence ID" value="NZ_JAKILF010000005.1"/>
</dbReference>
<reference evidence="3" key="1">
    <citation type="journal article" date="2019" name="Int. J. Syst. Evol. Microbiol.">
        <title>The Global Catalogue of Microorganisms (GCM) 10K type strain sequencing project: providing services to taxonomists for standard genome sequencing and annotation.</title>
        <authorList>
            <consortium name="The Broad Institute Genomics Platform"/>
            <consortium name="The Broad Institute Genome Sequencing Center for Infectious Disease"/>
            <person name="Wu L."/>
            <person name="Ma J."/>
        </authorList>
    </citation>
    <scope>NUCLEOTIDE SEQUENCE [LARGE SCALE GENOMIC DNA]</scope>
    <source>
        <strain evidence="3">KCTC 52277</strain>
    </source>
</reference>
<evidence type="ECO:0000313" key="3">
    <source>
        <dbReference type="Proteomes" id="UP001595621"/>
    </source>
</evidence>
<proteinExistence type="predicted"/>
<dbReference type="Pfam" id="PF02399">
    <property type="entry name" value="Herpes_ori_bp"/>
    <property type="match status" value="1"/>
</dbReference>
<dbReference type="InterPro" id="IPR027417">
    <property type="entry name" value="P-loop_NTPase"/>
</dbReference>
<gene>
    <name evidence="2" type="ORF">ACFOE0_00435</name>
</gene>
<organism evidence="2 3">
    <name type="scientific">Shewanella submarina</name>
    <dbReference type="NCBI Taxonomy" id="2016376"/>
    <lineage>
        <taxon>Bacteria</taxon>
        <taxon>Pseudomonadati</taxon>
        <taxon>Pseudomonadota</taxon>
        <taxon>Gammaproteobacteria</taxon>
        <taxon>Alteromonadales</taxon>
        <taxon>Shewanellaceae</taxon>
        <taxon>Shewanella</taxon>
    </lineage>
</organism>
<evidence type="ECO:0000259" key="1">
    <source>
        <dbReference type="Pfam" id="PF02399"/>
    </source>
</evidence>
<evidence type="ECO:0000313" key="2">
    <source>
        <dbReference type="EMBL" id="MFC3136658.1"/>
    </source>
</evidence>
<dbReference type="Proteomes" id="UP001595621">
    <property type="component" value="Unassembled WGS sequence"/>
</dbReference>
<name>A0ABV7G8I9_9GAMM</name>
<dbReference type="InterPro" id="IPR049996">
    <property type="entry name" value="Slr7037-like"/>
</dbReference>
<comment type="caution">
    <text evidence="2">The sequence shown here is derived from an EMBL/GenBank/DDBJ whole genome shotgun (WGS) entry which is preliminary data.</text>
</comment>
<accession>A0ABV7G8I9</accession>
<dbReference type="InterPro" id="IPR003450">
    <property type="entry name" value="Replication_origin-bd"/>
</dbReference>
<keyword evidence="3" id="KW-1185">Reference proteome</keyword>
<sequence length="967" mass="108524">MDSILKNPYIAAKKLTELDMTGVNLRVGDNSSSKTAPIRGEYIERPIFTMAFGQCGYERIYTSITHCEDAKHPKWPKRTILFNEYKETRDSSPRFTPIGHTYTDAANINSFVITGGFADGVTMWNALGKPSDICVLAIVSERQAPVLVRFIKNYKPGAKVVVALDNDTKSKTGQLCCMESETDWVVPSTHNDWNDLYLDKGLAEVTIQAGKVRAALPGFDMWKLPPLDERCKTRLIDTLAALTPDEPKAIAKVMATLIHRMKSSLFTRFSNARKLVDYLLSVNPYIAIETRRTLESRISTIEAEILKGAKDQVTIRSDIKARHKTLRFKSVGEAMPYTNSDGVFIIKAPHAGGKTSVIGVPCYQGAISRGDFVVVIAHLVTLVSDLATKFNAAHYDSIKQEAKAARHQFTRDEIAYRGLAVCLPSIAEAKTGLSNLVSRSNVVIIDEVSQVIRMCASKIDGLRNTIVFQKLVEMIRNADQVLVLDADADSSTVEFLEYCRPQEKFTIVEVPNPTPSQSGLSVEWCWGEGYRDIVYASMTKAISEDKRVMVATDGRDTAKHIHSLLEKTYPAKKFLLVTSETTKIYGSPAARFMENANVEAAKYDAIIHSPSIRSGLSITDVHFDAGFAMFTGKTILPQDAIQQLRRARMITHWVVGVAETYGEDIEDAELLQQQQRELAESEFWARGFDIDSHDIDWVKNTVDVKEAKAKNNFAPYLYLMLRHYGFNVTFADLEQIDCDISLQEYIKSQREELSAKIISTAKPSNEEAEALRGKPEPTIEERAALIVWGICEACGIDSVTEDWLSFVKAGHLTHAKRYMWATNLPYFNEGDGESAALYDFKSARADESRQLMELIGFEEGKELVMDKALAQKVIDHAWSRKERLIFLRIMSPKNLDKRYKKKTVPKPKPANPTKLATEILKGFGVILKSARTYCGKDRHRVMVTDTEKQEKITHVCNHQFSIQNSTK</sequence>
<dbReference type="EMBL" id="JBHRTD010000001">
    <property type="protein sequence ID" value="MFC3136658.1"/>
    <property type="molecule type" value="Genomic_DNA"/>
</dbReference>
<dbReference type="NCBIfam" id="NF042913">
    <property type="entry name" value="CyRepA1"/>
    <property type="match status" value="1"/>
</dbReference>